<protein>
    <recommendedName>
        <fullName evidence="1">DUF402 domain-containing protein</fullName>
    </recommendedName>
</protein>
<evidence type="ECO:0000259" key="1">
    <source>
        <dbReference type="Pfam" id="PF04167"/>
    </source>
</evidence>
<evidence type="ECO:0000313" key="2">
    <source>
        <dbReference type="EMBL" id="SHJ06681.1"/>
    </source>
</evidence>
<dbReference type="Gene3D" id="2.40.380.10">
    <property type="entry name" value="FomD-like"/>
    <property type="match status" value="1"/>
</dbReference>
<dbReference type="InterPro" id="IPR007295">
    <property type="entry name" value="DUF402"/>
</dbReference>
<dbReference type="RefSeq" id="WP_072985800.1">
    <property type="nucleotide sequence ID" value="NZ_FQZB01000006.1"/>
</dbReference>
<dbReference type="Proteomes" id="UP000184310">
    <property type="component" value="Unassembled WGS sequence"/>
</dbReference>
<dbReference type="OrthoDB" id="2002222at2"/>
<dbReference type="STRING" id="1121302.SAMN02745163_01224"/>
<dbReference type="SUPFAM" id="SSF159234">
    <property type="entry name" value="FomD-like"/>
    <property type="match status" value="1"/>
</dbReference>
<name>A0A1M6G9R0_9CLOT</name>
<feature type="domain" description="DUF402" evidence="1">
    <location>
        <begin position="66"/>
        <end position="159"/>
    </location>
</feature>
<dbReference type="Pfam" id="PF04167">
    <property type="entry name" value="DUF402"/>
    <property type="match status" value="1"/>
</dbReference>
<dbReference type="PANTHER" id="PTHR41271:SF1">
    <property type="entry name" value="DUF402 DOMAIN-CONTAINING PROTEIN"/>
    <property type="match status" value="1"/>
</dbReference>
<keyword evidence="3" id="KW-1185">Reference proteome</keyword>
<sequence>MVKRKYANKPDWTRVLSKKFTTKYIKNSSFNGYASVICVEKVREPLIKNMFGKDYCLVDDGYIWLEIVPLEGNYVITTMYNSNKEIVQWYFDITKNKGITEEGIPFFDDLFLDVVILPNSKVLLLDEDELKEALDNGEITKQEFDMAYKEAKEVMESIALDINKLSDFTNRYLSELMKIK</sequence>
<dbReference type="PANTHER" id="PTHR41271">
    <property type="entry name" value="DUF402 DOMAIN-CONTAINING PROTEIN"/>
    <property type="match status" value="1"/>
</dbReference>
<dbReference type="EMBL" id="FQZB01000006">
    <property type="protein sequence ID" value="SHJ06681.1"/>
    <property type="molecule type" value="Genomic_DNA"/>
</dbReference>
<proteinExistence type="predicted"/>
<gene>
    <name evidence="2" type="ORF">SAMN02745163_01224</name>
</gene>
<evidence type="ECO:0000313" key="3">
    <source>
        <dbReference type="Proteomes" id="UP000184310"/>
    </source>
</evidence>
<accession>A0A1M6G9R0</accession>
<dbReference type="AlphaFoldDB" id="A0A1M6G9R0"/>
<dbReference type="InterPro" id="IPR035930">
    <property type="entry name" value="FomD-like_sf"/>
</dbReference>
<reference evidence="2 3" key="1">
    <citation type="submission" date="2016-11" db="EMBL/GenBank/DDBJ databases">
        <authorList>
            <person name="Jaros S."/>
            <person name="Januszkiewicz K."/>
            <person name="Wedrychowicz H."/>
        </authorList>
    </citation>
    <scope>NUCLEOTIDE SEQUENCE [LARGE SCALE GENOMIC DNA]</scope>
    <source>
        <strain evidence="2 3">DSM 21758</strain>
    </source>
</reference>
<organism evidence="2 3">
    <name type="scientific">Clostridium cavendishii DSM 21758</name>
    <dbReference type="NCBI Taxonomy" id="1121302"/>
    <lineage>
        <taxon>Bacteria</taxon>
        <taxon>Bacillati</taxon>
        <taxon>Bacillota</taxon>
        <taxon>Clostridia</taxon>
        <taxon>Eubacteriales</taxon>
        <taxon>Clostridiaceae</taxon>
        <taxon>Clostridium</taxon>
    </lineage>
</organism>